<accession>A0A165GHJ9</accession>
<keyword evidence="3" id="KW-1185">Reference proteome</keyword>
<keyword evidence="1" id="KW-0812">Transmembrane</keyword>
<dbReference type="GO" id="GO:0005783">
    <property type="term" value="C:endoplasmic reticulum"/>
    <property type="evidence" value="ECO:0007669"/>
    <property type="project" value="TreeGrafter"/>
</dbReference>
<dbReference type="GO" id="GO:0016020">
    <property type="term" value="C:membrane"/>
    <property type="evidence" value="ECO:0007669"/>
    <property type="project" value="GOC"/>
</dbReference>
<name>A0A165GHJ9_EXIGL</name>
<keyword evidence="1" id="KW-1133">Transmembrane helix</keyword>
<reference evidence="2 3" key="1">
    <citation type="journal article" date="2016" name="Mol. Biol. Evol.">
        <title>Comparative Genomics of Early-Diverging Mushroom-Forming Fungi Provides Insights into the Origins of Lignocellulose Decay Capabilities.</title>
        <authorList>
            <person name="Nagy L.G."/>
            <person name="Riley R."/>
            <person name="Tritt A."/>
            <person name="Adam C."/>
            <person name="Daum C."/>
            <person name="Floudas D."/>
            <person name="Sun H."/>
            <person name="Yadav J.S."/>
            <person name="Pangilinan J."/>
            <person name="Larsson K.H."/>
            <person name="Matsuura K."/>
            <person name="Barry K."/>
            <person name="Labutti K."/>
            <person name="Kuo R."/>
            <person name="Ohm R.A."/>
            <person name="Bhattacharya S.S."/>
            <person name="Shirouzu T."/>
            <person name="Yoshinaga Y."/>
            <person name="Martin F.M."/>
            <person name="Grigoriev I.V."/>
            <person name="Hibbett D.S."/>
        </authorList>
    </citation>
    <scope>NUCLEOTIDE SEQUENCE [LARGE SCALE GENOMIC DNA]</scope>
    <source>
        <strain evidence="2 3">HHB12029</strain>
    </source>
</reference>
<evidence type="ECO:0000256" key="1">
    <source>
        <dbReference type="SAM" id="Phobius"/>
    </source>
</evidence>
<organism evidence="2 3">
    <name type="scientific">Exidia glandulosa HHB12029</name>
    <dbReference type="NCBI Taxonomy" id="1314781"/>
    <lineage>
        <taxon>Eukaryota</taxon>
        <taxon>Fungi</taxon>
        <taxon>Dikarya</taxon>
        <taxon>Basidiomycota</taxon>
        <taxon>Agaricomycotina</taxon>
        <taxon>Agaricomycetes</taxon>
        <taxon>Auriculariales</taxon>
        <taxon>Exidiaceae</taxon>
        <taxon>Exidia</taxon>
    </lineage>
</organism>
<feature type="transmembrane region" description="Helical" evidence="1">
    <location>
        <begin position="146"/>
        <end position="166"/>
    </location>
</feature>
<feature type="transmembrane region" description="Helical" evidence="1">
    <location>
        <begin position="86"/>
        <end position="103"/>
    </location>
</feature>
<dbReference type="InterPro" id="IPR009305">
    <property type="entry name" value="Mpo1-like"/>
</dbReference>
<dbReference type="Proteomes" id="UP000077266">
    <property type="component" value="Unassembled WGS sequence"/>
</dbReference>
<evidence type="ECO:0000313" key="3">
    <source>
        <dbReference type="Proteomes" id="UP000077266"/>
    </source>
</evidence>
<dbReference type="GO" id="GO:0046521">
    <property type="term" value="P:sphingoid catabolic process"/>
    <property type="evidence" value="ECO:0007669"/>
    <property type="project" value="TreeGrafter"/>
</dbReference>
<protein>
    <submittedName>
        <fullName evidence="2">DUF962-domain-containing protein</fullName>
    </submittedName>
</protein>
<dbReference type="FunCoup" id="A0A165GHJ9">
    <property type="interactions" value="122"/>
</dbReference>
<dbReference type="PANTHER" id="PTHR28026:SF9">
    <property type="entry name" value="2-HYDROXY-PALMITIC ACID DIOXYGENASE MPO1"/>
    <property type="match status" value="1"/>
</dbReference>
<gene>
    <name evidence="2" type="ORF">EXIGLDRAFT_740770</name>
</gene>
<dbReference type="EMBL" id="KV426047">
    <property type="protein sequence ID" value="KZV90527.1"/>
    <property type="molecule type" value="Genomic_DNA"/>
</dbReference>
<feature type="transmembrane region" description="Helical" evidence="1">
    <location>
        <begin position="59"/>
        <end position="80"/>
    </location>
</feature>
<dbReference type="PANTHER" id="PTHR28026">
    <property type="entry name" value="DUF962 DOMAIN PROTEIN (AFU_ORTHOLOGUE AFUA_8G05310)"/>
    <property type="match status" value="1"/>
</dbReference>
<dbReference type="OrthoDB" id="2124888at2759"/>
<feature type="transmembrane region" description="Helical" evidence="1">
    <location>
        <begin position="24"/>
        <end position="47"/>
    </location>
</feature>
<keyword evidence="1" id="KW-0472">Membrane</keyword>
<dbReference type="InParanoid" id="A0A165GHJ9"/>
<dbReference type="Pfam" id="PF06127">
    <property type="entry name" value="Mpo1-like"/>
    <property type="match status" value="1"/>
</dbReference>
<evidence type="ECO:0000313" key="2">
    <source>
        <dbReference type="EMBL" id="KZV90527.1"/>
    </source>
</evidence>
<proteinExistence type="predicted"/>
<sequence>MTKVFDIEHQLVFYGAYHSNHVNFLIHAVGVPLLFWSGVVFAASLPWPDAFPHPAAINLAPFATVALNWGALMSAAYWSYYFVLEPLTAVLFLPQMVLTYLTAEATAATPGGIKVAAFIHVSSWIAQFIGHGVYEGRAPALLDNLLGAVVLAPLFVHLEILFSLGYKPILHKKMVNGVGREITKFRTEAAEKKRAEAKKEL</sequence>
<dbReference type="AlphaFoldDB" id="A0A165GHJ9"/>